<comment type="catalytic activity">
    <reaction evidence="1">
        <text>6-hydroxymethyl-7,8-dihydropterin + ATP = (7,8-dihydropterin-6-yl)methyl diphosphate + AMP + H(+)</text>
        <dbReference type="Rhea" id="RHEA:11412"/>
        <dbReference type="ChEBI" id="CHEBI:15378"/>
        <dbReference type="ChEBI" id="CHEBI:30616"/>
        <dbReference type="ChEBI" id="CHEBI:44841"/>
        <dbReference type="ChEBI" id="CHEBI:72950"/>
        <dbReference type="ChEBI" id="CHEBI:456215"/>
        <dbReference type="EC" id="2.7.6.3"/>
    </reaction>
</comment>
<evidence type="ECO:0000256" key="6">
    <source>
        <dbReference type="ARBA" id="ARBA00022777"/>
    </source>
</evidence>
<dbReference type="UniPathway" id="UPA00077">
    <property type="reaction ID" value="UER00155"/>
</dbReference>
<evidence type="ECO:0000256" key="5">
    <source>
        <dbReference type="ARBA" id="ARBA00022741"/>
    </source>
</evidence>
<dbReference type="CDD" id="cd00483">
    <property type="entry name" value="HPPK"/>
    <property type="match status" value="1"/>
</dbReference>
<evidence type="ECO:0000256" key="8">
    <source>
        <dbReference type="ARBA" id="ARBA00022909"/>
    </source>
</evidence>
<dbReference type="GO" id="GO:0005524">
    <property type="term" value="F:ATP binding"/>
    <property type="evidence" value="ECO:0007669"/>
    <property type="project" value="UniProtKB-KW"/>
</dbReference>
<keyword evidence="8" id="KW-0289">Folate biosynthesis</keyword>
<dbReference type="SUPFAM" id="SSF55083">
    <property type="entry name" value="6-hydroxymethyl-7,8-dihydropterin pyrophosphokinase, HPPK"/>
    <property type="match status" value="1"/>
</dbReference>
<evidence type="ECO:0000256" key="2">
    <source>
        <dbReference type="ARBA" id="ARBA00005051"/>
    </source>
</evidence>
<reference evidence="10 11" key="1">
    <citation type="submission" date="2019-03" db="EMBL/GenBank/DDBJ databases">
        <title>Genomics of glacier-inhabiting Cryobacterium strains.</title>
        <authorList>
            <person name="Liu Q."/>
            <person name="Xin Y.-H."/>
        </authorList>
    </citation>
    <scope>NUCLEOTIDE SEQUENCE [LARGE SCALE GENOMIC DNA]</scope>
    <source>
        <strain evidence="10 11">Hh15</strain>
    </source>
</reference>
<evidence type="ECO:0000259" key="9">
    <source>
        <dbReference type="Pfam" id="PF01288"/>
    </source>
</evidence>
<comment type="caution">
    <text evidence="10">The sequence shown here is derived from an EMBL/GenBank/DDBJ whole genome shotgun (WGS) entry which is preliminary data.</text>
</comment>
<dbReference type="Pfam" id="PF01288">
    <property type="entry name" value="HPPK"/>
    <property type="match status" value="1"/>
</dbReference>
<dbReference type="PANTHER" id="PTHR43071:SF1">
    <property type="entry name" value="2-AMINO-4-HYDROXY-6-HYDROXYMETHYLDIHYDROPTERIDINE PYROPHOSPHOKINASE"/>
    <property type="match status" value="1"/>
</dbReference>
<dbReference type="GO" id="GO:0046656">
    <property type="term" value="P:folic acid biosynthetic process"/>
    <property type="evidence" value="ECO:0007669"/>
    <property type="project" value="UniProtKB-KW"/>
</dbReference>
<dbReference type="OrthoDB" id="9808041at2"/>
<dbReference type="EC" id="2.7.6.3" evidence="3"/>
<keyword evidence="11" id="KW-1185">Reference proteome</keyword>
<dbReference type="STRING" id="1424661.SAMN05216281_10259"/>
<dbReference type="PANTHER" id="PTHR43071">
    <property type="entry name" value="2-AMINO-4-HYDROXY-6-HYDROXYMETHYLDIHYDROPTERIDINE PYROPHOSPHOKINASE"/>
    <property type="match status" value="1"/>
</dbReference>
<dbReference type="AlphaFoldDB" id="A0A1H8BPN5"/>
<feature type="domain" description="7,8-dihydro-6-hydroxymethylpterin-pyrophosphokinase" evidence="9">
    <location>
        <begin position="9"/>
        <end position="140"/>
    </location>
</feature>
<comment type="pathway">
    <text evidence="2">Cofactor biosynthesis; tetrahydrofolate biosynthesis; 2-amino-4-hydroxy-6-hydroxymethyl-7,8-dihydropteridine diphosphate from 7,8-dihydroneopterin triphosphate: step 4/4.</text>
</comment>
<dbReference type="NCBIfam" id="TIGR01498">
    <property type="entry name" value="folK"/>
    <property type="match status" value="1"/>
</dbReference>
<evidence type="ECO:0000256" key="7">
    <source>
        <dbReference type="ARBA" id="ARBA00022840"/>
    </source>
</evidence>
<keyword evidence="7" id="KW-0067">ATP-binding</keyword>
<protein>
    <recommendedName>
        <fullName evidence="3">2-amino-4-hydroxy-6-hydroxymethyldihydropteridine diphosphokinase</fullName>
        <ecNumber evidence="3">2.7.6.3</ecNumber>
    </recommendedName>
</protein>
<dbReference type="RefSeq" id="WP_092106960.1">
    <property type="nucleotide sequence ID" value="NZ_FOCN01000002.1"/>
</dbReference>
<dbReference type="GO" id="GO:0046654">
    <property type="term" value="P:tetrahydrofolate biosynthetic process"/>
    <property type="evidence" value="ECO:0007669"/>
    <property type="project" value="UniProtKB-UniPathway"/>
</dbReference>
<sequence>MIGSIERVVLALGSNLGDRAATLTRAAADISELPGATRVAVSPVYESAAVKPGGVDESAPRYFNAVLTIGYSGDPYALLDAVNLIEARHGRVRAERWGDRTLDIDLIVFGELRIDDDRLILPHPRAAERDFVLAPWLDLDAAAVIPGRGLVRDLLAATGITVRRVADASAAESAPAPGAGR</sequence>
<keyword evidence="4 10" id="KW-0808">Transferase</keyword>
<dbReference type="GO" id="GO:0003848">
    <property type="term" value="F:2-amino-4-hydroxy-6-hydroxymethyldihydropteridine diphosphokinase activity"/>
    <property type="evidence" value="ECO:0007669"/>
    <property type="project" value="UniProtKB-EC"/>
</dbReference>
<dbReference type="Proteomes" id="UP000297654">
    <property type="component" value="Unassembled WGS sequence"/>
</dbReference>
<dbReference type="EMBL" id="SOFF01000030">
    <property type="protein sequence ID" value="TFB89092.1"/>
    <property type="molecule type" value="Genomic_DNA"/>
</dbReference>
<keyword evidence="6 10" id="KW-0418">Kinase</keyword>
<dbReference type="InterPro" id="IPR000550">
    <property type="entry name" value="Hppk"/>
</dbReference>
<evidence type="ECO:0000313" key="11">
    <source>
        <dbReference type="Proteomes" id="UP000297654"/>
    </source>
</evidence>
<dbReference type="GO" id="GO:0016301">
    <property type="term" value="F:kinase activity"/>
    <property type="evidence" value="ECO:0007669"/>
    <property type="project" value="UniProtKB-KW"/>
</dbReference>
<evidence type="ECO:0000256" key="3">
    <source>
        <dbReference type="ARBA" id="ARBA00013253"/>
    </source>
</evidence>
<organism evidence="10 11">
    <name type="scientific">Cryobacterium luteum</name>
    <dbReference type="NCBI Taxonomy" id="1424661"/>
    <lineage>
        <taxon>Bacteria</taxon>
        <taxon>Bacillati</taxon>
        <taxon>Actinomycetota</taxon>
        <taxon>Actinomycetes</taxon>
        <taxon>Micrococcales</taxon>
        <taxon>Microbacteriaceae</taxon>
        <taxon>Cryobacterium</taxon>
    </lineage>
</organism>
<name>A0A1H8BPN5_9MICO</name>
<gene>
    <name evidence="10" type="primary">folK</name>
    <name evidence="10" type="ORF">E3O10_09325</name>
</gene>
<proteinExistence type="predicted"/>
<dbReference type="InterPro" id="IPR035907">
    <property type="entry name" value="Hppk_sf"/>
</dbReference>
<evidence type="ECO:0000256" key="4">
    <source>
        <dbReference type="ARBA" id="ARBA00022679"/>
    </source>
</evidence>
<evidence type="ECO:0000313" key="10">
    <source>
        <dbReference type="EMBL" id="TFB89092.1"/>
    </source>
</evidence>
<accession>A0A1H8BPN5</accession>
<keyword evidence="5" id="KW-0547">Nucleotide-binding</keyword>
<evidence type="ECO:0000256" key="1">
    <source>
        <dbReference type="ARBA" id="ARBA00000198"/>
    </source>
</evidence>
<dbReference type="Gene3D" id="3.30.70.560">
    <property type="entry name" value="7,8-Dihydro-6-hydroxymethylpterin-pyrophosphokinase HPPK"/>
    <property type="match status" value="1"/>
</dbReference>